<protein>
    <submittedName>
        <fullName evidence="4">RCC1/BLIP-II</fullName>
    </submittedName>
</protein>
<dbReference type="GO" id="GO:0005737">
    <property type="term" value="C:cytoplasm"/>
    <property type="evidence" value="ECO:0007669"/>
    <property type="project" value="TreeGrafter"/>
</dbReference>
<feature type="repeat" description="RCC1" evidence="1">
    <location>
        <begin position="389"/>
        <end position="440"/>
    </location>
</feature>
<dbReference type="InterPro" id="IPR009091">
    <property type="entry name" value="RCC1/BLIP-II"/>
</dbReference>
<evidence type="ECO:0000313" key="4">
    <source>
        <dbReference type="EMBL" id="TFK29715.1"/>
    </source>
</evidence>
<dbReference type="InterPro" id="IPR051553">
    <property type="entry name" value="Ran_GTPase-activating"/>
</dbReference>
<feature type="repeat" description="RCC1" evidence="1">
    <location>
        <begin position="76"/>
        <end position="131"/>
    </location>
</feature>
<organism evidence="4 5">
    <name type="scientific">Coprinopsis marcescibilis</name>
    <name type="common">Agaric fungus</name>
    <name type="synonym">Psathyrella marcescibilis</name>
    <dbReference type="NCBI Taxonomy" id="230819"/>
    <lineage>
        <taxon>Eukaryota</taxon>
        <taxon>Fungi</taxon>
        <taxon>Dikarya</taxon>
        <taxon>Basidiomycota</taxon>
        <taxon>Agaricomycotina</taxon>
        <taxon>Agaricomycetes</taxon>
        <taxon>Agaricomycetidae</taxon>
        <taxon>Agaricales</taxon>
        <taxon>Agaricineae</taxon>
        <taxon>Psathyrellaceae</taxon>
        <taxon>Coprinopsis</taxon>
    </lineage>
</organism>
<dbReference type="SUPFAM" id="SSF81383">
    <property type="entry name" value="F-box domain"/>
    <property type="match status" value="1"/>
</dbReference>
<evidence type="ECO:0000256" key="2">
    <source>
        <dbReference type="SAM" id="MobiDB-lite"/>
    </source>
</evidence>
<dbReference type="PROSITE" id="PS50012">
    <property type="entry name" value="RCC1_3"/>
    <property type="match status" value="4"/>
</dbReference>
<evidence type="ECO:0000313" key="5">
    <source>
        <dbReference type="Proteomes" id="UP000307440"/>
    </source>
</evidence>
<name>A0A5C3LAL5_COPMA</name>
<dbReference type="InterPro" id="IPR000408">
    <property type="entry name" value="Reg_chr_condens"/>
</dbReference>
<dbReference type="PANTHER" id="PTHR45982:SF3">
    <property type="entry name" value="F-BOX PROTEIN POF9"/>
    <property type="match status" value="1"/>
</dbReference>
<evidence type="ECO:0000256" key="1">
    <source>
        <dbReference type="PROSITE-ProRule" id="PRU00235"/>
    </source>
</evidence>
<evidence type="ECO:0000259" key="3">
    <source>
        <dbReference type="Pfam" id="PF12937"/>
    </source>
</evidence>
<feature type="repeat" description="RCC1" evidence="1">
    <location>
        <begin position="441"/>
        <end position="519"/>
    </location>
</feature>
<dbReference type="InterPro" id="IPR036047">
    <property type="entry name" value="F-box-like_dom_sf"/>
</dbReference>
<gene>
    <name evidence="4" type="ORF">FA15DRAFT_663886</name>
</gene>
<dbReference type="SUPFAM" id="SSF50985">
    <property type="entry name" value="RCC1/BLIP-II"/>
    <property type="match status" value="1"/>
</dbReference>
<dbReference type="InterPro" id="IPR001810">
    <property type="entry name" value="F-box_dom"/>
</dbReference>
<feature type="region of interest" description="Disordered" evidence="2">
    <location>
        <begin position="463"/>
        <end position="484"/>
    </location>
</feature>
<dbReference type="PRINTS" id="PR00633">
    <property type="entry name" value="RCCNDNSATION"/>
</dbReference>
<dbReference type="EMBL" id="ML210148">
    <property type="protein sequence ID" value="TFK29715.1"/>
    <property type="molecule type" value="Genomic_DNA"/>
</dbReference>
<dbReference type="Gene3D" id="1.20.1280.50">
    <property type="match status" value="1"/>
</dbReference>
<dbReference type="Gene3D" id="2.130.10.30">
    <property type="entry name" value="Regulator of chromosome condensation 1/beta-lactamase-inhibitor protein II"/>
    <property type="match status" value="2"/>
</dbReference>
<dbReference type="Pfam" id="PF13540">
    <property type="entry name" value="RCC1_2"/>
    <property type="match status" value="2"/>
</dbReference>
<dbReference type="Pfam" id="PF12937">
    <property type="entry name" value="F-box-like"/>
    <property type="match status" value="1"/>
</dbReference>
<dbReference type="Proteomes" id="UP000307440">
    <property type="component" value="Unassembled WGS sequence"/>
</dbReference>
<keyword evidence="5" id="KW-1185">Reference proteome</keyword>
<dbReference type="GO" id="GO:0005085">
    <property type="term" value="F:guanyl-nucleotide exchange factor activity"/>
    <property type="evidence" value="ECO:0007669"/>
    <property type="project" value="TreeGrafter"/>
</dbReference>
<accession>A0A5C3LAL5</accession>
<dbReference type="STRING" id="230819.A0A5C3LAL5"/>
<reference evidence="4 5" key="1">
    <citation type="journal article" date="2019" name="Nat. Ecol. Evol.">
        <title>Megaphylogeny resolves global patterns of mushroom evolution.</title>
        <authorList>
            <person name="Varga T."/>
            <person name="Krizsan K."/>
            <person name="Foldi C."/>
            <person name="Dima B."/>
            <person name="Sanchez-Garcia M."/>
            <person name="Sanchez-Ramirez S."/>
            <person name="Szollosi G.J."/>
            <person name="Szarkandi J.G."/>
            <person name="Papp V."/>
            <person name="Albert L."/>
            <person name="Andreopoulos W."/>
            <person name="Angelini C."/>
            <person name="Antonin V."/>
            <person name="Barry K.W."/>
            <person name="Bougher N.L."/>
            <person name="Buchanan P."/>
            <person name="Buyck B."/>
            <person name="Bense V."/>
            <person name="Catcheside P."/>
            <person name="Chovatia M."/>
            <person name="Cooper J."/>
            <person name="Damon W."/>
            <person name="Desjardin D."/>
            <person name="Finy P."/>
            <person name="Geml J."/>
            <person name="Haridas S."/>
            <person name="Hughes K."/>
            <person name="Justo A."/>
            <person name="Karasinski D."/>
            <person name="Kautmanova I."/>
            <person name="Kiss B."/>
            <person name="Kocsube S."/>
            <person name="Kotiranta H."/>
            <person name="LaButti K.M."/>
            <person name="Lechner B.E."/>
            <person name="Liimatainen K."/>
            <person name="Lipzen A."/>
            <person name="Lukacs Z."/>
            <person name="Mihaltcheva S."/>
            <person name="Morgado L.N."/>
            <person name="Niskanen T."/>
            <person name="Noordeloos M.E."/>
            <person name="Ohm R.A."/>
            <person name="Ortiz-Santana B."/>
            <person name="Ovrebo C."/>
            <person name="Racz N."/>
            <person name="Riley R."/>
            <person name="Savchenko A."/>
            <person name="Shiryaev A."/>
            <person name="Soop K."/>
            <person name="Spirin V."/>
            <person name="Szebenyi C."/>
            <person name="Tomsovsky M."/>
            <person name="Tulloss R.E."/>
            <person name="Uehling J."/>
            <person name="Grigoriev I.V."/>
            <person name="Vagvolgyi C."/>
            <person name="Papp T."/>
            <person name="Martin F.M."/>
            <person name="Miettinen O."/>
            <person name="Hibbett D.S."/>
            <person name="Nagy L.G."/>
        </authorList>
    </citation>
    <scope>NUCLEOTIDE SEQUENCE [LARGE SCALE GENOMIC DNA]</scope>
    <source>
        <strain evidence="4 5">CBS 121175</strain>
    </source>
</reference>
<proteinExistence type="predicted"/>
<dbReference type="OrthoDB" id="61110at2759"/>
<dbReference type="AlphaFoldDB" id="A0A5C3LAL5"/>
<dbReference type="PANTHER" id="PTHR45982">
    <property type="entry name" value="REGULATOR OF CHROMOSOME CONDENSATION"/>
    <property type="match status" value="1"/>
</dbReference>
<feature type="domain" description="F-box" evidence="3">
    <location>
        <begin position="5"/>
        <end position="47"/>
    </location>
</feature>
<sequence length="586" mass="63874">MPLLSELPVEVLLDNIFPFLSARDLTQLTRTSKLFAILCTDDAVWKRKLACDFNFTGEGTARTSGWKTIYRGIWRPKVFVWGEKANGRLGVTKYPKSSVGGVPFPFEVKFHNARIVSIVAGGMSFHALDSDGNVHVWGTLNVNSQSPSLAGFSDARNTAHTPLKLQLPSLVRSISCGRLHSSVLDKHNRVWTFVNWGRPFSFTTHALNNPLSAPVQVECGWSHSALLTATGEVFVWWPLEGTLAQSISEKEAELNSQEGTDAQATNDKTIPCTTWSTDIEPIQLPGLPPLPELRATGKERRDELPRLIQIAGYDRQIVGLTNEGHVLKFGSLDDEGSVSRGRWEYLPRFSDLNAIRKNRAFTGEADGGGKLEAPSTLQITHVSANFQTFVAYSTGAKSTVLIGNTDTDPDSDPQIKPELQNRSVISVVVGDYHNAALTSDGKLLTWGQFSSGALGLGDPAKLERGQPGGYSTGPGVRNSPPAVDTPTEVKFDYGCKSPRNRFCFAVTASGWHTGALVMDLEDGEQEDVYEMENPDPEVPHYFDPRQYETPPIAPTGGIFRIGHAGRGRGFFGRGSGRGNHGSGPVL</sequence>
<feature type="repeat" description="RCC1" evidence="1">
    <location>
        <begin position="132"/>
        <end position="187"/>
    </location>
</feature>